<dbReference type="PANTHER" id="PTHR45138">
    <property type="entry name" value="REGULATORY COMPONENTS OF SENSORY TRANSDUCTION SYSTEM"/>
    <property type="match status" value="1"/>
</dbReference>
<name>A0ABS8JGP0_9GAMM</name>
<evidence type="ECO:0000259" key="4">
    <source>
        <dbReference type="PROSITE" id="PS50887"/>
    </source>
</evidence>
<dbReference type="Gene3D" id="3.30.450.40">
    <property type="match status" value="1"/>
</dbReference>
<dbReference type="Pfam" id="PF01590">
    <property type="entry name" value="GAF"/>
    <property type="match status" value="1"/>
</dbReference>
<evidence type="ECO:0000256" key="2">
    <source>
        <dbReference type="ARBA" id="ARBA00034247"/>
    </source>
</evidence>
<dbReference type="PANTHER" id="PTHR45138:SF9">
    <property type="entry name" value="DIGUANYLATE CYCLASE DGCM-RELATED"/>
    <property type="match status" value="1"/>
</dbReference>
<dbReference type="Proteomes" id="UP001165293">
    <property type="component" value="Unassembled WGS sequence"/>
</dbReference>
<dbReference type="InterPro" id="IPR043128">
    <property type="entry name" value="Rev_trsase/Diguanyl_cyclase"/>
</dbReference>
<dbReference type="InterPro" id="IPR029016">
    <property type="entry name" value="GAF-like_dom_sf"/>
</dbReference>
<evidence type="ECO:0000256" key="1">
    <source>
        <dbReference type="ARBA" id="ARBA00012528"/>
    </source>
</evidence>
<dbReference type="SMART" id="SM00065">
    <property type="entry name" value="GAF"/>
    <property type="match status" value="1"/>
</dbReference>
<proteinExistence type="predicted"/>
<comment type="catalytic activity">
    <reaction evidence="2">
        <text>2 GTP = 3',3'-c-di-GMP + 2 diphosphate</text>
        <dbReference type="Rhea" id="RHEA:24898"/>
        <dbReference type="ChEBI" id="CHEBI:33019"/>
        <dbReference type="ChEBI" id="CHEBI:37565"/>
        <dbReference type="ChEBI" id="CHEBI:58805"/>
        <dbReference type="EC" id="2.7.7.65"/>
    </reaction>
</comment>
<dbReference type="PROSITE" id="PS50887">
    <property type="entry name" value="GGDEF"/>
    <property type="match status" value="1"/>
</dbReference>
<accession>A0ABS8JGP0</accession>
<organism evidence="5 6">
    <name type="scientific">Noviluteimonas lactosilytica</name>
    <dbReference type="NCBI Taxonomy" id="2888523"/>
    <lineage>
        <taxon>Bacteria</taxon>
        <taxon>Pseudomonadati</taxon>
        <taxon>Pseudomonadota</taxon>
        <taxon>Gammaproteobacteria</taxon>
        <taxon>Lysobacterales</taxon>
        <taxon>Lysobacteraceae</taxon>
        <taxon>Noviluteimonas</taxon>
    </lineage>
</organism>
<dbReference type="InterPro" id="IPR003018">
    <property type="entry name" value="GAF"/>
</dbReference>
<dbReference type="EMBL" id="JAJGAK010000001">
    <property type="protein sequence ID" value="MCC8362772.1"/>
    <property type="molecule type" value="Genomic_DNA"/>
</dbReference>
<feature type="domain" description="GGDEF" evidence="4">
    <location>
        <begin position="234"/>
        <end position="362"/>
    </location>
</feature>
<dbReference type="SMART" id="SM00267">
    <property type="entry name" value="GGDEF"/>
    <property type="match status" value="1"/>
</dbReference>
<dbReference type="SUPFAM" id="SSF55073">
    <property type="entry name" value="Nucleotide cyclase"/>
    <property type="match status" value="1"/>
</dbReference>
<reference evidence="5" key="1">
    <citation type="submission" date="2021-10" db="EMBL/GenBank/DDBJ databases">
        <authorList>
            <person name="Lyu M."/>
            <person name="Wang X."/>
            <person name="Meng X."/>
            <person name="Xu K."/>
        </authorList>
    </citation>
    <scope>NUCLEOTIDE SEQUENCE</scope>
    <source>
        <strain evidence="5">A6</strain>
    </source>
</reference>
<dbReference type="RefSeq" id="WP_230526351.1">
    <property type="nucleotide sequence ID" value="NZ_JAJGAK010000001.1"/>
</dbReference>
<comment type="caution">
    <text evidence="5">The sequence shown here is derived from an EMBL/GenBank/DDBJ whole genome shotgun (WGS) entry which is preliminary data.</text>
</comment>
<dbReference type="InterPro" id="IPR000160">
    <property type="entry name" value="GGDEF_dom"/>
</dbReference>
<dbReference type="SUPFAM" id="SSF55781">
    <property type="entry name" value="GAF domain-like"/>
    <property type="match status" value="1"/>
</dbReference>
<evidence type="ECO:0000256" key="3">
    <source>
        <dbReference type="SAM" id="Coils"/>
    </source>
</evidence>
<dbReference type="NCBIfam" id="TIGR00254">
    <property type="entry name" value="GGDEF"/>
    <property type="match status" value="1"/>
</dbReference>
<dbReference type="InterPro" id="IPR050469">
    <property type="entry name" value="Diguanylate_Cyclase"/>
</dbReference>
<dbReference type="InterPro" id="IPR029787">
    <property type="entry name" value="Nucleotide_cyclase"/>
</dbReference>
<dbReference type="Pfam" id="PF00990">
    <property type="entry name" value="GGDEF"/>
    <property type="match status" value="1"/>
</dbReference>
<protein>
    <recommendedName>
        <fullName evidence="1">diguanylate cyclase</fullName>
        <ecNumber evidence="1">2.7.7.65</ecNumber>
    </recommendedName>
</protein>
<keyword evidence="3" id="KW-0175">Coiled coil</keyword>
<gene>
    <name evidence="5" type="ORF">LK996_06740</name>
</gene>
<evidence type="ECO:0000313" key="5">
    <source>
        <dbReference type="EMBL" id="MCC8362772.1"/>
    </source>
</evidence>
<dbReference type="Gene3D" id="3.30.70.270">
    <property type="match status" value="1"/>
</dbReference>
<evidence type="ECO:0000313" key="6">
    <source>
        <dbReference type="Proteomes" id="UP001165293"/>
    </source>
</evidence>
<keyword evidence="6" id="KW-1185">Reference proteome</keyword>
<dbReference type="CDD" id="cd01949">
    <property type="entry name" value="GGDEF"/>
    <property type="match status" value="1"/>
</dbReference>
<feature type="coiled-coil region" evidence="3">
    <location>
        <begin position="176"/>
        <end position="203"/>
    </location>
</feature>
<sequence>MSAVPSSLSFVDVAEAARQAALDRYAIVDTAPEQAFDDIVRLASMLCDVPAAAISFIDQDRLWFKARTGIDQPQLDRSQSLCGHAIDAPQETLVVDDLDLRPDYARRRRLHGLRPRFYAGVPLLSPEGQALGVLSVGDTTPRTITAQQLEGLQLLARQTEHLLELRRYLREQGRLLAQREAVARRAEDARNDLQRRHDDLQYAATHDALTGLLNRTGLDQLRESNEADARLSSGPYVLIVLDIDHFKRINDRHGHLFGDRALCAVADAISRSVRATDIAARFGGEEFLVVLPDTRLDGGAEIAERIRRQVEALALSAPITVSLGVADGAPGSDAPENVFERADQALYRAKKGGRNRVVADDTPR</sequence>
<dbReference type="EC" id="2.7.7.65" evidence="1"/>